<accession>A0AAV1IA11</accession>
<dbReference type="Pfam" id="PF05705">
    <property type="entry name" value="DUF829"/>
    <property type="match status" value="1"/>
</dbReference>
<dbReference type="Proteomes" id="UP001314263">
    <property type="component" value="Unassembled WGS sequence"/>
</dbReference>
<evidence type="ECO:0000256" key="6">
    <source>
        <dbReference type="ARBA" id="ARBA00034303"/>
    </source>
</evidence>
<evidence type="ECO:0000313" key="8">
    <source>
        <dbReference type="Proteomes" id="UP001314263"/>
    </source>
</evidence>
<sequence length="181" mass="20140">MLRMLALQDEGLFRQIAQHPERTSLPQPPKALVPLSVLDSAKGIVLDSAPARLTPDISSRGLTAALMGQPAAGIEARHPHLTRTAKFALQPLLGFPLISTRMHEVWQAWDVVAPVKPQLYLSSQADALIPPAEIDLFKLQQAKRGVPVFSREFEHSAHVEHFRRYPAEYREEIEAFLAALT</sequence>
<dbReference type="InterPro" id="IPR008547">
    <property type="entry name" value="DUF829_TMEM53"/>
</dbReference>
<proteinExistence type="inferred from homology"/>
<keyword evidence="8" id="KW-1185">Reference proteome</keyword>
<comment type="caution">
    <text evidence="7">The sequence shown here is derived from an EMBL/GenBank/DDBJ whole genome shotgun (WGS) entry which is preliminary data.</text>
</comment>
<protein>
    <submittedName>
        <fullName evidence="7">Uncharacterized protein</fullName>
    </submittedName>
</protein>
<organism evidence="7 8">
    <name type="scientific">Coccomyxa viridis</name>
    <dbReference type="NCBI Taxonomy" id="1274662"/>
    <lineage>
        <taxon>Eukaryota</taxon>
        <taxon>Viridiplantae</taxon>
        <taxon>Chlorophyta</taxon>
        <taxon>core chlorophytes</taxon>
        <taxon>Trebouxiophyceae</taxon>
        <taxon>Trebouxiophyceae incertae sedis</taxon>
        <taxon>Coccomyxaceae</taxon>
        <taxon>Coccomyxa</taxon>
    </lineage>
</organism>
<evidence type="ECO:0000256" key="3">
    <source>
        <dbReference type="ARBA" id="ARBA00022989"/>
    </source>
</evidence>
<evidence type="ECO:0000256" key="5">
    <source>
        <dbReference type="ARBA" id="ARBA00023242"/>
    </source>
</evidence>
<evidence type="ECO:0000256" key="2">
    <source>
        <dbReference type="ARBA" id="ARBA00022692"/>
    </source>
</evidence>
<dbReference type="InterPro" id="IPR029058">
    <property type="entry name" value="AB_hydrolase_fold"/>
</dbReference>
<evidence type="ECO:0000256" key="4">
    <source>
        <dbReference type="ARBA" id="ARBA00023136"/>
    </source>
</evidence>
<dbReference type="PANTHER" id="PTHR12265:SF30">
    <property type="entry name" value="TRANSMEMBRANE PROTEIN 53"/>
    <property type="match status" value="1"/>
</dbReference>
<reference evidence="7 8" key="1">
    <citation type="submission" date="2023-10" db="EMBL/GenBank/DDBJ databases">
        <authorList>
            <person name="Maclean D."/>
            <person name="Macfadyen A."/>
        </authorList>
    </citation>
    <scope>NUCLEOTIDE SEQUENCE [LARGE SCALE GENOMIC DNA]</scope>
</reference>
<keyword evidence="4" id="KW-0472">Membrane</keyword>
<name>A0AAV1IA11_9CHLO</name>
<gene>
    <name evidence="7" type="ORF">CVIRNUC_006524</name>
</gene>
<evidence type="ECO:0000256" key="1">
    <source>
        <dbReference type="ARBA" id="ARBA00007387"/>
    </source>
</evidence>
<dbReference type="GO" id="GO:0005640">
    <property type="term" value="C:nuclear outer membrane"/>
    <property type="evidence" value="ECO:0007669"/>
    <property type="project" value="UniProtKB-SubCell"/>
</dbReference>
<dbReference type="SUPFAM" id="SSF53474">
    <property type="entry name" value="alpha/beta-Hydrolases"/>
    <property type="match status" value="1"/>
</dbReference>
<keyword evidence="5" id="KW-0539">Nucleus</keyword>
<dbReference type="PANTHER" id="PTHR12265">
    <property type="entry name" value="TRANSMEMBRANE PROTEIN 53"/>
    <property type="match status" value="1"/>
</dbReference>
<evidence type="ECO:0000313" key="7">
    <source>
        <dbReference type="EMBL" id="CAK0783325.1"/>
    </source>
</evidence>
<comment type="similarity">
    <text evidence="1">Belongs to the TMEM53 family.</text>
</comment>
<keyword evidence="3" id="KW-1133">Transmembrane helix</keyword>
<comment type="subcellular location">
    <subcellularLocation>
        <location evidence="6">Nucleus outer membrane</location>
        <topology evidence="6">Single-pass membrane protein</topology>
    </subcellularLocation>
</comment>
<dbReference type="EMBL" id="CAUYUE010000008">
    <property type="protein sequence ID" value="CAK0783325.1"/>
    <property type="molecule type" value="Genomic_DNA"/>
</dbReference>
<dbReference type="AlphaFoldDB" id="A0AAV1IA11"/>
<keyword evidence="2" id="KW-0812">Transmembrane</keyword>